<dbReference type="InterPro" id="IPR043519">
    <property type="entry name" value="NT_sf"/>
</dbReference>
<sequence length="160" mass="17596">MAESDIQDFLIALSAAGVRHIVVGAHALAAHGHVRATGDIDILIEPALANTRRLASAVRDFADVSLEYFGVTAEELSQPGVGFFMGIEPDRIDVHTFDQAWGEHVLVKIADVEVPVLGLSSLISAKRESIHRREPGSAKELQDRADLAWLLVEQRRREKR</sequence>
<comment type="caution">
    <text evidence="1">The sequence shown here is derived from an EMBL/GenBank/DDBJ whole genome shotgun (WGS) entry which is preliminary data.</text>
</comment>
<evidence type="ECO:0000313" key="1">
    <source>
        <dbReference type="EMBL" id="MDC0715972.1"/>
    </source>
</evidence>
<dbReference type="RefSeq" id="WP_272084408.1">
    <property type="nucleotide sequence ID" value="NZ_JAQNDL010000001.1"/>
</dbReference>
<keyword evidence="2" id="KW-1185">Reference proteome</keyword>
<dbReference type="SUPFAM" id="SSF81301">
    <property type="entry name" value="Nucleotidyltransferase"/>
    <property type="match status" value="1"/>
</dbReference>
<proteinExistence type="predicted"/>
<reference evidence="1 2" key="1">
    <citation type="submission" date="2022-11" db="EMBL/GenBank/DDBJ databases">
        <title>Minimal conservation of predation-associated metabolite biosynthetic gene clusters underscores biosynthetic potential of Myxococcota including descriptions for ten novel species: Archangium lansinium sp. nov., Myxococcus landrumus sp. nov., Nannocystis bai.</title>
        <authorList>
            <person name="Ahearne A."/>
            <person name="Stevens C."/>
            <person name="Dowd S."/>
        </authorList>
    </citation>
    <scope>NUCLEOTIDE SEQUENCE [LARGE SCALE GENOMIC DNA]</scope>
    <source>
        <strain evidence="1 2">BB15-2</strain>
    </source>
</reference>
<organism evidence="1 2">
    <name type="scientific">Nannocystis bainbridge</name>
    <dbReference type="NCBI Taxonomy" id="2995303"/>
    <lineage>
        <taxon>Bacteria</taxon>
        <taxon>Pseudomonadati</taxon>
        <taxon>Myxococcota</taxon>
        <taxon>Polyangia</taxon>
        <taxon>Nannocystales</taxon>
        <taxon>Nannocystaceae</taxon>
        <taxon>Nannocystis</taxon>
    </lineage>
</organism>
<gene>
    <name evidence="1" type="ORF">POL25_03640</name>
</gene>
<dbReference type="Proteomes" id="UP001221686">
    <property type="component" value="Unassembled WGS sequence"/>
</dbReference>
<dbReference type="Gene3D" id="3.30.460.40">
    <property type="match status" value="1"/>
</dbReference>
<accession>A0ABT5DQP4</accession>
<name>A0ABT5DQP4_9BACT</name>
<evidence type="ECO:0008006" key="3">
    <source>
        <dbReference type="Google" id="ProtNLM"/>
    </source>
</evidence>
<dbReference type="EMBL" id="JAQNDL010000001">
    <property type="protein sequence ID" value="MDC0715972.1"/>
    <property type="molecule type" value="Genomic_DNA"/>
</dbReference>
<protein>
    <recommendedName>
        <fullName evidence="3">Nucleotidyltransferase family protein</fullName>
    </recommendedName>
</protein>
<evidence type="ECO:0000313" key="2">
    <source>
        <dbReference type="Proteomes" id="UP001221686"/>
    </source>
</evidence>